<dbReference type="Proteomes" id="UP001139474">
    <property type="component" value="Unassembled WGS sequence"/>
</dbReference>
<evidence type="ECO:0000256" key="1">
    <source>
        <dbReference type="ARBA" id="ARBA00005854"/>
    </source>
</evidence>
<evidence type="ECO:0000259" key="5">
    <source>
        <dbReference type="Pfam" id="PF00389"/>
    </source>
</evidence>
<dbReference type="SUPFAM" id="SSF52283">
    <property type="entry name" value="Formate/glycerate dehydrogenase catalytic domain-like"/>
    <property type="match status" value="1"/>
</dbReference>
<accession>A0A9X2G4N0</accession>
<evidence type="ECO:0000313" key="7">
    <source>
        <dbReference type="EMBL" id="MCP1340328.1"/>
    </source>
</evidence>
<organism evidence="7 8">
    <name type="scientific">Idiomarina rhizosphaerae</name>
    <dbReference type="NCBI Taxonomy" id="2961572"/>
    <lineage>
        <taxon>Bacteria</taxon>
        <taxon>Pseudomonadati</taxon>
        <taxon>Pseudomonadota</taxon>
        <taxon>Gammaproteobacteria</taxon>
        <taxon>Alteromonadales</taxon>
        <taxon>Idiomarinaceae</taxon>
        <taxon>Idiomarina</taxon>
    </lineage>
</organism>
<protein>
    <submittedName>
        <fullName evidence="7">D-2-hydroxyacid dehydrogenase</fullName>
    </submittedName>
</protein>
<evidence type="ECO:0000256" key="2">
    <source>
        <dbReference type="ARBA" id="ARBA00023002"/>
    </source>
</evidence>
<feature type="domain" description="D-isomer specific 2-hydroxyacid dehydrogenase NAD-binding" evidence="6">
    <location>
        <begin position="107"/>
        <end position="286"/>
    </location>
</feature>
<dbReference type="PROSITE" id="PS00671">
    <property type="entry name" value="D_2_HYDROXYACID_DH_3"/>
    <property type="match status" value="1"/>
</dbReference>
<dbReference type="Pfam" id="PF02826">
    <property type="entry name" value="2-Hacid_dh_C"/>
    <property type="match status" value="1"/>
</dbReference>
<dbReference type="Pfam" id="PF00389">
    <property type="entry name" value="2-Hacid_dh"/>
    <property type="match status" value="1"/>
</dbReference>
<dbReference type="GO" id="GO:0051287">
    <property type="term" value="F:NAD binding"/>
    <property type="evidence" value="ECO:0007669"/>
    <property type="project" value="InterPro"/>
</dbReference>
<dbReference type="AlphaFoldDB" id="A0A9X2G4N0"/>
<sequence length="311" mass="33631">MKAVILDAETLGKGIDLSAIEKSVGELVLYDSTTPEQVNERIKDDEIVITNKVVINEQAIETAEQLKLICVLATGMNNIDLAAAEKLNIPVKNVEAYGTQSVVQHTLMMMLSLATKQPVMQKRVAAGDWQSSSMFCLLDPSIIQLAGKKLVIVGSGELGQEVKTQAEALGMKVEFSARPGKKDDPRPTLNELLPSADVISFHCPLTDDTKNLLNADNLKLCKKDALIINNARGGVINEQDVTEALRAGKIGGVAADVLPQEPPKDGNPLLDAMNEGLNLIVTPHNAWTSPEARQRIVELTVENIRSIQGKN</sequence>
<dbReference type="PANTHER" id="PTHR43761:SF1">
    <property type="entry name" value="D-ISOMER SPECIFIC 2-HYDROXYACID DEHYDROGENASE CATALYTIC DOMAIN-CONTAINING PROTEIN-RELATED"/>
    <property type="match status" value="1"/>
</dbReference>
<dbReference type="CDD" id="cd12162">
    <property type="entry name" value="2-Hacid_dh_4"/>
    <property type="match status" value="1"/>
</dbReference>
<dbReference type="SUPFAM" id="SSF51735">
    <property type="entry name" value="NAD(P)-binding Rossmann-fold domains"/>
    <property type="match status" value="1"/>
</dbReference>
<gene>
    <name evidence="7" type="ORF">NJR55_12080</name>
</gene>
<name>A0A9X2G4N0_9GAMM</name>
<dbReference type="GO" id="GO:0016616">
    <property type="term" value="F:oxidoreductase activity, acting on the CH-OH group of donors, NAD or NADP as acceptor"/>
    <property type="evidence" value="ECO:0007669"/>
    <property type="project" value="InterPro"/>
</dbReference>
<keyword evidence="3" id="KW-0520">NAD</keyword>
<keyword evidence="8" id="KW-1185">Reference proteome</keyword>
<evidence type="ECO:0000256" key="3">
    <source>
        <dbReference type="ARBA" id="ARBA00023027"/>
    </source>
</evidence>
<dbReference type="RefSeq" id="WP_253620175.1">
    <property type="nucleotide sequence ID" value="NZ_JAMZDE010000008.1"/>
</dbReference>
<dbReference type="InterPro" id="IPR029753">
    <property type="entry name" value="D-isomer_DH_CS"/>
</dbReference>
<dbReference type="EMBL" id="JAMZDE010000008">
    <property type="protein sequence ID" value="MCP1340328.1"/>
    <property type="molecule type" value="Genomic_DNA"/>
</dbReference>
<dbReference type="PROSITE" id="PS00670">
    <property type="entry name" value="D_2_HYDROXYACID_DH_2"/>
    <property type="match status" value="1"/>
</dbReference>
<comment type="caution">
    <text evidence="7">The sequence shown here is derived from an EMBL/GenBank/DDBJ whole genome shotgun (WGS) entry which is preliminary data.</text>
</comment>
<dbReference type="PANTHER" id="PTHR43761">
    <property type="entry name" value="D-ISOMER SPECIFIC 2-HYDROXYACID DEHYDROGENASE FAMILY PROTEIN (AFU_ORTHOLOGUE AFUA_1G13630)"/>
    <property type="match status" value="1"/>
</dbReference>
<dbReference type="Gene3D" id="3.40.50.720">
    <property type="entry name" value="NAD(P)-binding Rossmann-like Domain"/>
    <property type="match status" value="2"/>
</dbReference>
<keyword evidence="2 4" id="KW-0560">Oxidoreductase</keyword>
<dbReference type="InterPro" id="IPR006139">
    <property type="entry name" value="D-isomer_2_OHA_DH_cat_dom"/>
</dbReference>
<evidence type="ECO:0000259" key="6">
    <source>
        <dbReference type="Pfam" id="PF02826"/>
    </source>
</evidence>
<evidence type="ECO:0000256" key="4">
    <source>
        <dbReference type="RuleBase" id="RU003719"/>
    </source>
</evidence>
<dbReference type="InterPro" id="IPR036291">
    <property type="entry name" value="NAD(P)-bd_dom_sf"/>
</dbReference>
<evidence type="ECO:0000313" key="8">
    <source>
        <dbReference type="Proteomes" id="UP001139474"/>
    </source>
</evidence>
<dbReference type="InterPro" id="IPR006140">
    <property type="entry name" value="D-isomer_DH_NAD-bd"/>
</dbReference>
<comment type="similarity">
    <text evidence="1 4">Belongs to the D-isomer specific 2-hydroxyacid dehydrogenase family.</text>
</comment>
<dbReference type="InterPro" id="IPR050418">
    <property type="entry name" value="D-iso_2-hydroxyacid_DH_PdxB"/>
</dbReference>
<proteinExistence type="inferred from homology"/>
<feature type="domain" description="D-isomer specific 2-hydroxyacid dehydrogenase catalytic" evidence="5">
    <location>
        <begin position="18"/>
        <end position="307"/>
    </location>
</feature>
<reference evidence="7" key="1">
    <citation type="submission" date="2022-06" db="EMBL/GenBank/DDBJ databases">
        <title>Idiomarina rhizosphaerae M1R2S28.</title>
        <authorList>
            <person name="Sun J.-Q."/>
            <person name="Li L.-F."/>
        </authorList>
    </citation>
    <scope>NUCLEOTIDE SEQUENCE</scope>
    <source>
        <strain evidence="7">M1R2S28</strain>
    </source>
</reference>